<dbReference type="PANTHER" id="PTHR10644">
    <property type="entry name" value="DNA REPAIR/RNA PROCESSING CPSF FAMILY"/>
    <property type="match status" value="1"/>
</dbReference>
<proteinExistence type="predicted"/>
<dbReference type="Gene3D" id="2.130.10.10">
    <property type="entry name" value="YVTN repeat-like/Quinoprotein amine dehydrogenase"/>
    <property type="match status" value="1"/>
</dbReference>
<dbReference type="EMBL" id="GGEC01037713">
    <property type="protein sequence ID" value="MBX18197.1"/>
    <property type="molecule type" value="Transcribed_RNA"/>
</dbReference>
<dbReference type="InterPro" id="IPR050358">
    <property type="entry name" value="RSE1/DDB1/CFT1"/>
</dbReference>
<name>A0A2P2LJQ3_RHIMU</name>
<dbReference type="Pfam" id="PF10433">
    <property type="entry name" value="Beta-prop_RSE1_1st"/>
    <property type="match status" value="1"/>
</dbReference>
<feature type="compositionally biased region" description="Low complexity" evidence="1">
    <location>
        <begin position="10"/>
        <end position="29"/>
    </location>
</feature>
<evidence type="ECO:0000313" key="3">
    <source>
        <dbReference type="EMBL" id="MBX18197.1"/>
    </source>
</evidence>
<protein>
    <submittedName>
        <fullName evidence="3">Uncharacterized protein MANES_08G040000</fullName>
    </submittedName>
</protein>
<reference evidence="3" key="1">
    <citation type="submission" date="2018-02" db="EMBL/GenBank/DDBJ databases">
        <title>Rhizophora mucronata_Transcriptome.</title>
        <authorList>
            <person name="Meera S.P."/>
            <person name="Sreeshan A."/>
            <person name="Augustine A."/>
        </authorList>
    </citation>
    <scope>NUCLEOTIDE SEQUENCE</scope>
    <source>
        <tissue evidence="3">Leaf</tissue>
    </source>
</reference>
<feature type="domain" description="RSE1/DDB1/CPSF1 first beta-propeller" evidence="2">
    <location>
        <begin position="46"/>
        <end position="167"/>
    </location>
</feature>
<evidence type="ECO:0000259" key="2">
    <source>
        <dbReference type="Pfam" id="PF10433"/>
    </source>
</evidence>
<accession>A0A2P2LJQ3</accession>
<feature type="region of interest" description="Disordered" evidence="1">
    <location>
        <begin position="1"/>
        <end position="29"/>
    </location>
</feature>
<organism evidence="3">
    <name type="scientific">Rhizophora mucronata</name>
    <name type="common">Asiatic mangrove</name>
    <dbReference type="NCBI Taxonomy" id="61149"/>
    <lineage>
        <taxon>Eukaryota</taxon>
        <taxon>Viridiplantae</taxon>
        <taxon>Streptophyta</taxon>
        <taxon>Embryophyta</taxon>
        <taxon>Tracheophyta</taxon>
        <taxon>Spermatophyta</taxon>
        <taxon>Magnoliopsida</taxon>
        <taxon>eudicotyledons</taxon>
        <taxon>Gunneridae</taxon>
        <taxon>Pentapetalae</taxon>
        <taxon>rosids</taxon>
        <taxon>fabids</taxon>
        <taxon>Malpighiales</taxon>
        <taxon>Rhizophoraceae</taxon>
        <taxon>Rhizophora</taxon>
    </lineage>
</organism>
<dbReference type="AlphaFoldDB" id="A0A2P2LJQ3"/>
<sequence>MAVSEEECSNAKSRPSSSAPPSSSSSSTASRGAHYLAKCVFRGSVVLQVVSGHIRSPSCSDVVFGKETSIELVVICEDGIVQSICEQPVFGTIKDLAIIPWNDKFHSRSPQGKDLLVVISDSGNLSFLSFCNEMHRFLPLTHVQLSKPGNLRHQLGRRLAVDSRQAAVWK</sequence>
<dbReference type="InterPro" id="IPR015943">
    <property type="entry name" value="WD40/YVTN_repeat-like_dom_sf"/>
</dbReference>
<evidence type="ECO:0000256" key="1">
    <source>
        <dbReference type="SAM" id="MobiDB-lite"/>
    </source>
</evidence>
<dbReference type="InterPro" id="IPR018846">
    <property type="entry name" value="Beta-prop_RSE1/DDB1/CPSF1_1st"/>
</dbReference>